<dbReference type="Gene3D" id="3.40.630.30">
    <property type="match status" value="1"/>
</dbReference>
<evidence type="ECO:0000256" key="1">
    <source>
        <dbReference type="ARBA" id="ARBA00022679"/>
    </source>
</evidence>
<dbReference type="GO" id="GO:0016747">
    <property type="term" value="F:acyltransferase activity, transferring groups other than amino-acyl groups"/>
    <property type="evidence" value="ECO:0007669"/>
    <property type="project" value="InterPro"/>
</dbReference>
<dbReference type="PROSITE" id="PS51186">
    <property type="entry name" value="GNAT"/>
    <property type="match status" value="1"/>
</dbReference>
<keyword evidence="1 5" id="KW-0808">Transferase</keyword>
<protein>
    <submittedName>
        <fullName evidence="5">GNAT family N-acetyltransferase</fullName>
    </submittedName>
</protein>
<keyword evidence="2" id="KW-0012">Acyltransferase</keyword>
<evidence type="ECO:0000313" key="7">
    <source>
        <dbReference type="Proteomes" id="UP000623509"/>
    </source>
</evidence>
<gene>
    <name evidence="4" type="ORF">BGI27_16035</name>
    <name evidence="5" type="ORF">CGU29_16075</name>
</gene>
<dbReference type="Proteomes" id="UP000216107">
    <property type="component" value="Unassembled WGS sequence"/>
</dbReference>
<evidence type="ECO:0000313" key="4">
    <source>
        <dbReference type="EMBL" id="KAF7597929.1"/>
    </source>
</evidence>
<name>A0A272EN26_9RHOO</name>
<reference evidence="5 6" key="2">
    <citation type="submission" date="2017-07" db="EMBL/GenBank/DDBJ databases">
        <title>Candidatus Dactylopiibacterium carminicum, a nitrogen-fixing symbiont of the cochineal insect Dactylopius coccus and Dactylopius opuntiae (Hemiptera: Coccoidea: Dactylopiidae).</title>
        <authorList>
            <person name="Vera A."/>
        </authorList>
    </citation>
    <scope>NUCLEOTIDE SEQUENCE [LARGE SCALE GENOMIC DNA]</scope>
    <source>
        <strain evidence="5 6">NFDCM</strain>
    </source>
</reference>
<dbReference type="EMBL" id="NMRN01000079">
    <property type="protein sequence ID" value="PAS91503.1"/>
    <property type="molecule type" value="Genomic_DNA"/>
</dbReference>
<dbReference type="OrthoDB" id="9796171at2"/>
<evidence type="ECO:0000256" key="2">
    <source>
        <dbReference type="ARBA" id="ARBA00023315"/>
    </source>
</evidence>
<sequence length="144" mass="15397">MKASVELGDWAALGTEAKGVRQRVFVEEQGVPAALEYDAADADCLHALARDRAGRVIGTGRLLPDGHIGRLAVLADARHQGVGRAIMKHLLEAAIARGHDRVILNAQVDAQPFYRLLGFSATGAVFHEAGIPHITMSKKLSDGR</sequence>
<dbReference type="InterPro" id="IPR050832">
    <property type="entry name" value="Bact_Acetyltransf"/>
</dbReference>
<reference evidence="4 7" key="1">
    <citation type="submission" date="2016-08" db="EMBL/GenBank/DDBJ databases">
        <title>Candidatus Dactylopiibacterium carminicum genome sequence.</title>
        <authorList>
            <person name="Ramirez-Puebla S.T."/>
            <person name="Ormeno-Orrillo E."/>
            <person name="Vera-Ponce De Leon A."/>
            <person name="Luis L."/>
            <person name="Sanchez-Flores A."/>
            <person name="Monica R."/>
            <person name="Martinez-Romero E."/>
        </authorList>
    </citation>
    <scope>NUCLEOTIDE SEQUENCE [LARGE SCALE GENOMIC DNA]</scope>
    <source>
        <strain evidence="4">END1</strain>
    </source>
</reference>
<evidence type="ECO:0000313" key="5">
    <source>
        <dbReference type="EMBL" id="PAS91503.1"/>
    </source>
</evidence>
<dbReference type="EMBL" id="MDUX01000076">
    <property type="protein sequence ID" value="KAF7597929.1"/>
    <property type="molecule type" value="Genomic_DNA"/>
</dbReference>
<evidence type="ECO:0000259" key="3">
    <source>
        <dbReference type="PROSITE" id="PS51186"/>
    </source>
</evidence>
<dbReference type="AlphaFoldDB" id="A0A272EN26"/>
<dbReference type="Proteomes" id="UP000623509">
    <property type="component" value="Unassembled WGS sequence"/>
</dbReference>
<dbReference type="InterPro" id="IPR016181">
    <property type="entry name" value="Acyl_CoA_acyltransferase"/>
</dbReference>
<comment type="caution">
    <text evidence="5">The sequence shown here is derived from an EMBL/GenBank/DDBJ whole genome shotgun (WGS) entry which is preliminary data.</text>
</comment>
<dbReference type="SUPFAM" id="SSF55729">
    <property type="entry name" value="Acyl-CoA N-acyltransferases (Nat)"/>
    <property type="match status" value="1"/>
</dbReference>
<dbReference type="PANTHER" id="PTHR43877">
    <property type="entry name" value="AMINOALKYLPHOSPHONATE N-ACETYLTRANSFERASE-RELATED-RELATED"/>
    <property type="match status" value="1"/>
</dbReference>
<dbReference type="CDD" id="cd04301">
    <property type="entry name" value="NAT_SF"/>
    <property type="match status" value="1"/>
</dbReference>
<feature type="domain" description="N-acetyltransferase" evidence="3">
    <location>
        <begin position="5"/>
        <end position="141"/>
    </location>
</feature>
<dbReference type="RefSeq" id="WP_095525837.1">
    <property type="nucleotide sequence ID" value="NZ_MDUX01000076.1"/>
</dbReference>
<accession>A0A272EN26</accession>
<keyword evidence="7" id="KW-1185">Reference proteome</keyword>
<organism evidence="5 6">
    <name type="scientific">Candidatus Dactylopiibacterium carminicum</name>
    <dbReference type="NCBI Taxonomy" id="857335"/>
    <lineage>
        <taxon>Bacteria</taxon>
        <taxon>Pseudomonadati</taxon>
        <taxon>Pseudomonadota</taxon>
        <taxon>Betaproteobacteria</taxon>
        <taxon>Rhodocyclales</taxon>
        <taxon>Rhodocyclaceae</taxon>
        <taxon>Candidatus Dactylopiibacterium</taxon>
    </lineage>
</organism>
<dbReference type="Pfam" id="PF13673">
    <property type="entry name" value="Acetyltransf_10"/>
    <property type="match status" value="1"/>
</dbReference>
<dbReference type="InterPro" id="IPR000182">
    <property type="entry name" value="GNAT_dom"/>
</dbReference>
<evidence type="ECO:0000313" key="6">
    <source>
        <dbReference type="Proteomes" id="UP000216107"/>
    </source>
</evidence>
<proteinExistence type="predicted"/>